<evidence type="ECO:0000256" key="5">
    <source>
        <dbReference type="SAM" id="MobiDB-lite"/>
    </source>
</evidence>
<evidence type="ECO:0000256" key="4">
    <source>
        <dbReference type="ARBA" id="ARBA00023027"/>
    </source>
</evidence>
<dbReference type="InterPro" id="IPR051838">
    <property type="entry name" value="ARTD_PARP"/>
</dbReference>
<accession>A0ABR2KPS7</accession>
<dbReference type="PROSITE" id="PS50030">
    <property type="entry name" value="UBA"/>
    <property type="match status" value="1"/>
</dbReference>
<comment type="caution">
    <text evidence="7">The sequence shown here is derived from an EMBL/GenBank/DDBJ whole genome shotgun (WGS) entry which is preliminary data.</text>
</comment>
<keyword evidence="4" id="KW-0520">NAD</keyword>
<protein>
    <submittedName>
        <fullName evidence="7">Poly [ADP-ribose] polymerase 6</fullName>
    </submittedName>
</protein>
<keyword evidence="3" id="KW-0548">Nucleotidyltransferase</keyword>
<evidence type="ECO:0000256" key="1">
    <source>
        <dbReference type="ARBA" id="ARBA00022676"/>
    </source>
</evidence>
<dbReference type="InterPro" id="IPR012317">
    <property type="entry name" value="Poly(ADP-ribose)pol_cat_dom"/>
</dbReference>
<dbReference type="InterPro" id="IPR009060">
    <property type="entry name" value="UBA-like_sf"/>
</dbReference>
<evidence type="ECO:0000313" key="7">
    <source>
        <dbReference type="EMBL" id="KAK8892761.1"/>
    </source>
</evidence>
<dbReference type="InterPro" id="IPR015940">
    <property type="entry name" value="UBA"/>
</dbReference>
<keyword evidence="1" id="KW-0328">Glycosyltransferase</keyword>
<organism evidence="7 8">
    <name type="scientific">Tritrichomonas musculus</name>
    <dbReference type="NCBI Taxonomy" id="1915356"/>
    <lineage>
        <taxon>Eukaryota</taxon>
        <taxon>Metamonada</taxon>
        <taxon>Parabasalia</taxon>
        <taxon>Tritrichomonadida</taxon>
        <taxon>Tritrichomonadidae</taxon>
        <taxon>Tritrichomonas</taxon>
    </lineage>
</organism>
<dbReference type="Gene3D" id="1.10.8.10">
    <property type="entry name" value="DNA helicase RuvA subunit, C-terminal domain"/>
    <property type="match status" value="1"/>
</dbReference>
<proteinExistence type="predicted"/>
<dbReference type="SUPFAM" id="SSF46934">
    <property type="entry name" value="UBA-like"/>
    <property type="match status" value="1"/>
</dbReference>
<evidence type="ECO:0000256" key="2">
    <source>
        <dbReference type="ARBA" id="ARBA00022679"/>
    </source>
</evidence>
<keyword evidence="8" id="KW-1185">Reference proteome</keyword>
<dbReference type="EMBL" id="JAPFFF010000004">
    <property type="protein sequence ID" value="KAK8892761.1"/>
    <property type="molecule type" value="Genomic_DNA"/>
</dbReference>
<gene>
    <name evidence="7" type="ORF">M9Y10_030002</name>
</gene>
<dbReference type="Pfam" id="PF00644">
    <property type="entry name" value="PARP"/>
    <property type="match status" value="1"/>
</dbReference>
<evidence type="ECO:0000256" key="3">
    <source>
        <dbReference type="ARBA" id="ARBA00022695"/>
    </source>
</evidence>
<dbReference type="SUPFAM" id="SSF56399">
    <property type="entry name" value="ADP-ribosylation"/>
    <property type="match status" value="1"/>
</dbReference>
<evidence type="ECO:0000313" key="8">
    <source>
        <dbReference type="Proteomes" id="UP001470230"/>
    </source>
</evidence>
<dbReference type="Gene3D" id="3.90.228.10">
    <property type="match status" value="1"/>
</dbReference>
<reference evidence="7 8" key="1">
    <citation type="submission" date="2024-04" db="EMBL/GenBank/DDBJ databases">
        <title>Tritrichomonas musculus Genome.</title>
        <authorList>
            <person name="Alves-Ferreira E."/>
            <person name="Grigg M."/>
            <person name="Lorenzi H."/>
            <person name="Galac M."/>
        </authorList>
    </citation>
    <scope>NUCLEOTIDE SEQUENCE [LARGE SCALE GENOMIC DNA]</scope>
    <source>
        <strain evidence="7 8">EAF2021</strain>
    </source>
</reference>
<dbReference type="SMART" id="SM00165">
    <property type="entry name" value="UBA"/>
    <property type="match status" value="1"/>
</dbReference>
<keyword evidence="2" id="KW-0808">Transferase</keyword>
<dbReference type="Pfam" id="PF00627">
    <property type="entry name" value="UBA"/>
    <property type="match status" value="1"/>
</dbReference>
<feature type="compositionally biased region" description="Acidic residues" evidence="5">
    <location>
        <begin position="11"/>
        <end position="47"/>
    </location>
</feature>
<feature type="domain" description="UBA" evidence="6">
    <location>
        <begin position="191"/>
        <end position="235"/>
    </location>
</feature>
<dbReference type="Proteomes" id="UP001470230">
    <property type="component" value="Unassembled WGS sequence"/>
</dbReference>
<name>A0ABR2KPS7_9EUKA</name>
<feature type="region of interest" description="Disordered" evidence="5">
    <location>
        <begin position="1"/>
        <end position="47"/>
    </location>
</feature>
<dbReference type="PANTHER" id="PTHR21328">
    <property type="entry name" value="POLY ADP-RIBOSE POLYMERASE FAMILY, MEMBER PARP"/>
    <property type="match status" value="1"/>
</dbReference>
<sequence>MSKPDETGPIENEEQIPFNEEEQEIPFNEEEQEIPFNEEEQEIPFDEEEQSADFVSFKVSESLDHDDDDMNPTLILNNINLCKAFFIGFQFELVRANTILFKIPTSILPLSVSVVNGFHDSPYLIECKIELSSKNPYSSRPYFFKITNPTYDETFPGSILIKNRYSNFFSPTYKPSANYRCQNYVLAPQVTADSEKIASTIETLVNEGFTEKQAKKALLFCSYDVNKARDYLISGLLPQTNFPIPLKYSDCPLFYLILELCEAFFDMGDCCCVCGKKLGVYHLKPACCDKEQCQYSFLNLGVGTNIIGEIKRDPLATDFLIVLAGAACIAPRNPPVFEPSPNSSGIKFSKTFFEKLPSMKDICNRCNTDRDLKELIGENNYEILRFFILANKAQLITLPKKVQVQIGSNSKQFLITSVSPESELIFRSKRELHGVKWLWHGSRAERWYRILHTGLKDFGNTIYQLHAGPIYGDGIYMSDSFLYSYGYCVMAENIYKKSNLPKHIIVISLVENANVPELVGPVAYQEYTQRDDSACITRVLFCYDASLRNNNNLIDYNALKNPPKVPTLSEVLSHQMEKYH</sequence>
<evidence type="ECO:0000259" key="6">
    <source>
        <dbReference type="PROSITE" id="PS50030"/>
    </source>
</evidence>